<evidence type="ECO:0000259" key="1">
    <source>
        <dbReference type="Pfam" id="PF22296"/>
    </source>
</evidence>
<reference evidence="2 3" key="1">
    <citation type="journal article" date="2020" name="Microb. Ecol.">
        <title>Ecogenomics of the Marine Benthic Filamentous Cyanobacterium Adonisia.</title>
        <authorList>
            <person name="Walter J.M."/>
            <person name="Coutinho F.H."/>
            <person name="Leomil L."/>
            <person name="Hargreaves P.I."/>
            <person name="Campeao M.E."/>
            <person name="Vieira V.V."/>
            <person name="Silva B.S."/>
            <person name="Fistarol G.O."/>
            <person name="Salomon P.S."/>
            <person name="Sawabe T."/>
            <person name="Mino S."/>
            <person name="Hosokawa M."/>
            <person name="Miyashita H."/>
            <person name="Maruyama F."/>
            <person name="van Verk M.C."/>
            <person name="Dutilh B.E."/>
            <person name="Thompson C.C."/>
            <person name="Thompson F.L."/>
        </authorList>
    </citation>
    <scope>NUCLEOTIDE SEQUENCE [LARGE SCALE GENOMIC DNA]</scope>
    <source>
        <strain evidence="2 3">CCMR0081</strain>
    </source>
</reference>
<sequence length="116" mass="13725">MPMAAELPIIQKTYDLIKWYVPILNRLPRDHRFQLGNRIITGLYDLLEGLVLARYQRNKLPQLQHLNSELDVLRYQTRLLLDFDLLSHKRYQYVGKLINAIGTDLGGWIRQQQARP</sequence>
<dbReference type="EMBL" id="QXHD01000004">
    <property type="protein sequence ID" value="NEZ60338.1"/>
    <property type="molecule type" value="Genomic_DNA"/>
</dbReference>
<feature type="domain" description="bAvd-like" evidence="1">
    <location>
        <begin position="9"/>
        <end position="111"/>
    </location>
</feature>
<comment type="caution">
    <text evidence="2">The sequence shown here is derived from an EMBL/GenBank/DDBJ whole genome shotgun (WGS) entry which is preliminary data.</text>
</comment>
<protein>
    <submittedName>
        <fullName evidence="2">Diversity-generating retroelement protein Avd</fullName>
    </submittedName>
</protein>
<gene>
    <name evidence="2" type="primary">avd</name>
    <name evidence="2" type="ORF">DXZ20_32785</name>
</gene>
<evidence type="ECO:0000313" key="3">
    <source>
        <dbReference type="Proteomes" id="UP000481033"/>
    </source>
</evidence>
<dbReference type="CDD" id="cd16376">
    <property type="entry name" value="Avd_like"/>
    <property type="match status" value="1"/>
</dbReference>
<dbReference type="Gene3D" id="1.20.1440.60">
    <property type="entry name" value="23S rRNA-intervening sequence"/>
    <property type="match status" value="1"/>
</dbReference>
<proteinExistence type="predicted"/>
<dbReference type="Pfam" id="PF22296">
    <property type="entry name" value="bAvd"/>
    <property type="match status" value="1"/>
</dbReference>
<dbReference type="InterPro" id="IPR055360">
    <property type="entry name" value="bAvd"/>
</dbReference>
<dbReference type="NCBIfam" id="NF033474">
    <property type="entry name" value="DivGenRetAVD"/>
    <property type="match status" value="1"/>
</dbReference>
<organism evidence="2 3">
    <name type="scientific">Adonisia turfae CCMR0081</name>
    <dbReference type="NCBI Taxonomy" id="2292702"/>
    <lineage>
        <taxon>Bacteria</taxon>
        <taxon>Bacillati</taxon>
        <taxon>Cyanobacteriota</taxon>
        <taxon>Adonisia</taxon>
        <taxon>Adonisia turfae</taxon>
    </lineage>
</organism>
<name>A0A6M0RVS1_9CYAN</name>
<dbReference type="RefSeq" id="WP_163702909.1">
    <property type="nucleotide sequence ID" value="NZ_QXHD01000004.1"/>
</dbReference>
<keyword evidence="3" id="KW-1185">Reference proteome</keyword>
<dbReference type="SUPFAM" id="SSF158446">
    <property type="entry name" value="IVS-encoded protein-like"/>
    <property type="match status" value="1"/>
</dbReference>
<dbReference type="Proteomes" id="UP000481033">
    <property type="component" value="Unassembled WGS sequence"/>
</dbReference>
<dbReference type="AlphaFoldDB" id="A0A6M0RVS1"/>
<evidence type="ECO:0000313" key="2">
    <source>
        <dbReference type="EMBL" id="NEZ60338.1"/>
    </source>
</evidence>
<accession>A0A6M0RVS1</accession>
<dbReference type="InterPro" id="IPR036583">
    <property type="entry name" value="23S_rRNA_IVS_sf"/>
</dbReference>